<evidence type="ECO:0000313" key="2">
    <source>
        <dbReference type="Proteomes" id="UP000828048"/>
    </source>
</evidence>
<gene>
    <name evidence="1" type="ORF">Vadar_015971</name>
</gene>
<name>A0ACB7XR81_9ERIC</name>
<dbReference type="Proteomes" id="UP000828048">
    <property type="component" value="Chromosome 1"/>
</dbReference>
<dbReference type="EMBL" id="CM037151">
    <property type="protein sequence ID" value="KAH7843385.1"/>
    <property type="molecule type" value="Genomic_DNA"/>
</dbReference>
<reference evidence="1 2" key="1">
    <citation type="journal article" date="2021" name="Hortic Res">
        <title>High-quality reference genome and annotation aids understanding of berry development for evergreen blueberry (Vaccinium darrowii).</title>
        <authorList>
            <person name="Yu J."/>
            <person name="Hulse-Kemp A.M."/>
            <person name="Babiker E."/>
            <person name="Staton M."/>
        </authorList>
    </citation>
    <scope>NUCLEOTIDE SEQUENCE [LARGE SCALE GENOMIC DNA]</scope>
    <source>
        <strain evidence="2">cv. NJ 8807/NJ 8810</strain>
        <tissue evidence="1">Young leaf</tissue>
    </source>
</reference>
<evidence type="ECO:0000313" key="1">
    <source>
        <dbReference type="EMBL" id="KAH7843385.1"/>
    </source>
</evidence>
<accession>A0ACB7XR81</accession>
<keyword evidence="2" id="KW-1185">Reference proteome</keyword>
<proteinExistence type="predicted"/>
<organism evidence="1 2">
    <name type="scientific">Vaccinium darrowii</name>
    <dbReference type="NCBI Taxonomy" id="229202"/>
    <lineage>
        <taxon>Eukaryota</taxon>
        <taxon>Viridiplantae</taxon>
        <taxon>Streptophyta</taxon>
        <taxon>Embryophyta</taxon>
        <taxon>Tracheophyta</taxon>
        <taxon>Spermatophyta</taxon>
        <taxon>Magnoliopsida</taxon>
        <taxon>eudicotyledons</taxon>
        <taxon>Gunneridae</taxon>
        <taxon>Pentapetalae</taxon>
        <taxon>asterids</taxon>
        <taxon>Ericales</taxon>
        <taxon>Ericaceae</taxon>
        <taxon>Vaccinioideae</taxon>
        <taxon>Vaccinieae</taxon>
        <taxon>Vaccinium</taxon>
    </lineage>
</organism>
<sequence>MISVDRWSDGSQAYFLTHLHADHTNGLSPTWKRGPLFCSRITAKLFPFKFPGFKLSLLRVLEIGQWHSISLVSPNTGSGTTVDVMAFDAQHCPGAVMYLFRGEFGCMLFTGDFRWEPTSTRAQIGRSMLLNAIGNDKVDILYLDNTYCNPSYSFPSREVAAKQVVDVIASHPKHDVIIGIDSLGKEDLLIHIARVLKIKIWVWPERLQIMHLLGFDDIFTTKISLTRVRAVPRYSFSIETLEGLNTMRPTIGIMPSGLPWVVKPLEGNTRAFGPSSSIGSKSNVKVRSPMDSHKPNENSRAVERYHEYMYSVPYSDHSCFAEIKEFVKIVQPTSLKGIVSSSSSYVDPLYYFGRLLGEKLRSQRLNRNFDQKGGERVEAAHKKSTLRSDDSCEARRKRRRTKADDILGVQANLSQEDLGHVDAFTLQQYWTSGSWNGEIFSLVPEMRSDYIYNFTYVDNENESYFMYWLYNPSIMTRLIIDVSGQIKQLTWLENPGQWNVFWAQSREQCEVYAVCGAFQICNDQNTKPFCTCLNGFSHKSAGDRSLSYYSGRCARDAELQCGNTSVANQESKDKFYVYSNMVLPVNSLSVNASSSASECESSCLNNCSCTAYSYDSNGCSIWIGELVNLQQLSSNYDSGRTLHLRLAASEFPKNLKNPKGKNRKEIIIGVVVGSVVVLLGLVLILIWKRQRSFVAVEGFLVAFGYKDLQIATKKFSEKLGGGGVAITAKADVYSYGMMLFELVSGRRNSAQSQDKKSKFFPIWAAIVVAEGGDVFNLLDHRLENNADEEELRRIARVACWCIHDAENHRPTMGQVVQILEGVLEVNLPQVPRLLQLFTDSSSGQSSDLCLLSQRAGSETS</sequence>
<comment type="caution">
    <text evidence="1">The sequence shown here is derived from an EMBL/GenBank/DDBJ whole genome shotgun (WGS) entry which is preliminary data.</text>
</comment>
<protein>
    <submittedName>
        <fullName evidence="1">Uncharacterized protein</fullName>
    </submittedName>
</protein>